<sequence length="354" mass="39245">MDTMSFLVWVARIGLAITILAGAIWGWSSIRKMKDSNVGLRDSFVCSLKKKGQLLIPFVCVTLIVVVLVPIAGIDGKISVAVNKILDILLILLAGWAGTMIVSLVSEMAQCRYDINVKDNLAARQVHTKVKVLQRIVVVLIWLLTIAGILMLFDQFRMLGSTLLASAGVVSIVLGFSAQKTFGAMVAGLQIALSHPINLDDVVIVEGEWGRIEEITFTYVVVKTWDLRRIVVPMTYFLETPFQNWTKKNADIIGSIFIHVDYTCPLGPLREELNRLCIKSKPLWDGKTCVLQVTDAGPETLTLRAIVSSPDASSAWDLRCQLREALVEFLRMHYPESLPKHRVSVQSGLDVVTE</sequence>
<gene>
    <name evidence="7" type="ORF">SYK_14330</name>
</gene>
<evidence type="ECO:0000256" key="2">
    <source>
        <dbReference type="ARBA" id="ARBA00022692"/>
    </source>
</evidence>
<evidence type="ECO:0000256" key="1">
    <source>
        <dbReference type="ARBA" id="ARBA00004370"/>
    </source>
</evidence>
<evidence type="ECO:0000256" key="4">
    <source>
        <dbReference type="ARBA" id="ARBA00023136"/>
    </source>
</evidence>
<dbReference type="Pfam" id="PF00924">
    <property type="entry name" value="MS_channel_2nd"/>
    <property type="match status" value="1"/>
</dbReference>
<dbReference type="PANTHER" id="PTHR30566:SF25">
    <property type="entry name" value="INNER MEMBRANE PROTEIN"/>
    <property type="match status" value="1"/>
</dbReference>
<feature type="transmembrane region" description="Helical" evidence="5">
    <location>
        <begin position="159"/>
        <end position="178"/>
    </location>
</feature>
<dbReference type="InterPro" id="IPR006685">
    <property type="entry name" value="MscS_channel_2nd"/>
</dbReference>
<evidence type="ECO:0000313" key="7">
    <source>
        <dbReference type="EMBL" id="BDQ37073.1"/>
    </source>
</evidence>
<feature type="transmembrane region" description="Helical" evidence="5">
    <location>
        <begin position="132"/>
        <end position="153"/>
    </location>
</feature>
<evidence type="ECO:0000259" key="6">
    <source>
        <dbReference type="Pfam" id="PF00924"/>
    </source>
</evidence>
<dbReference type="Proteomes" id="UP001317742">
    <property type="component" value="Chromosome"/>
</dbReference>
<keyword evidence="8" id="KW-1185">Reference proteome</keyword>
<name>A0ABM8B003_9BACT</name>
<dbReference type="Gene3D" id="1.10.287.1260">
    <property type="match status" value="1"/>
</dbReference>
<dbReference type="Gene3D" id="2.30.30.60">
    <property type="match status" value="1"/>
</dbReference>
<dbReference type="SUPFAM" id="SSF50182">
    <property type="entry name" value="Sm-like ribonucleoproteins"/>
    <property type="match status" value="1"/>
</dbReference>
<evidence type="ECO:0000256" key="5">
    <source>
        <dbReference type="SAM" id="Phobius"/>
    </source>
</evidence>
<feature type="transmembrane region" description="Helical" evidence="5">
    <location>
        <begin position="85"/>
        <end position="105"/>
    </location>
</feature>
<accession>A0ABM8B003</accession>
<feature type="domain" description="Mechanosensitive ion channel MscS" evidence="6">
    <location>
        <begin position="182"/>
        <end position="247"/>
    </location>
</feature>
<protein>
    <recommendedName>
        <fullName evidence="6">Mechanosensitive ion channel MscS domain-containing protein</fullName>
    </recommendedName>
</protein>
<dbReference type="EMBL" id="AP026709">
    <property type="protein sequence ID" value="BDQ37073.1"/>
    <property type="molecule type" value="Genomic_DNA"/>
</dbReference>
<keyword evidence="3 5" id="KW-1133">Transmembrane helix</keyword>
<keyword evidence="4 5" id="KW-0472">Membrane</keyword>
<dbReference type="InterPro" id="IPR010920">
    <property type="entry name" value="LSM_dom_sf"/>
</dbReference>
<proteinExistence type="predicted"/>
<feature type="transmembrane region" description="Helical" evidence="5">
    <location>
        <begin position="6"/>
        <end position="27"/>
    </location>
</feature>
<dbReference type="PANTHER" id="PTHR30566">
    <property type="entry name" value="YNAI-RELATED MECHANOSENSITIVE ION CHANNEL"/>
    <property type="match status" value="1"/>
</dbReference>
<organism evidence="7 8">
    <name type="scientific">Pseudodesulfovibrio nedwellii</name>
    <dbReference type="NCBI Taxonomy" id="2973072"/>
    <lineage>
        <taxon>Bacteria</taxon>
        <taxon>Pseudomonadati</taxon>
        <taxon>Thermodesulfobacteriota</taxon>
        <taxon>Desulfovibrionia</taxon>
        <taxon>Desulfovibrionales</taxon>
        <taxon>Desulfovibrionaceae</taxon>
    </lineage>
</organism>
<reference evidence="7 8" key="1">
    <citation type="submission" date="2022-08" db="EMBL/GenBank/DDBJ databases">
        <title>Genome Sequence of the sulphate-reducing bacterium, Pseudodesulfovibrio sp. SYK.</title>
        <authorList>
            <person name="Kondo R."/>
            <person name="Kataoka T."/>
        </authorList>
    </citation>
    <scope>NUCLEOTIDE SEQUENCE [LARGE SCALE GENOMIC DNA]</scope>
    <source>
        <strain evidence="7 8">SYK</strain>
    </source>
</reference>
<keyword evidence="2 5" id="KW-0812">Transmembrane</keyword>
<feature type="transmembrane region" description="Helical" evidence="5">
    <location>
        <begin position="54"/>
        <end position="73"/>
    </location>
</feature>
<comment type="subcellular location">
    <subcellularLocation>
        <location evidence="1">Membrane</location>
    </subcellularLocation>
</comment>
<evidence type="ECO:0000313" key="8">
    <source>
        <dbReference type="Proteomes" id="UP001317742"/>
    </source>
</evidence>
<dbReference type="InterPro" id="IPR023408">
    <property type="entry name" value="MscS_beta-dom_sf"/>
</dbReference>
<evidence type="ECO:0000256" key="3">
    <source>
        <dbReference type="ARBA" id="ARBA00022989"/>
    </source>
</evidence>